<feature type="transmembrane region" description="Helical" evidence="14">
    <location>
        <begin position="246"/>
        <end position="268"/>
    </location>
</feature>
<feature type="transmembrane region" description="Helical" evidence="14">
    <location>
        <begin position="79"/>
        <end position="97"/>
    </location>
</feature>
<evidence type="ECO:0000256" key="4">
    <source>
        <dbReference type="ARBA" id="ARBA00022516"/>
    </source>
</evidence>
<name>A0A3B6EJN5_WHEAT</name>
<reference evidence="15" key="2">
    <citation type="submission" date="2018-10" db="UniProtKB">
        <authorList>
            <consortium name="EnsemblPlants"/>
        </authorList>
    </citation>
    <scope>IDENTIFICATION</scope>
</reference>
<evidence type="ECO:0000256" key="12">
    <source>
        <dbReference type="ARBA" id="ARBA00023315"/>
    </source>
</evidence>
<feature type="transmembrane region" description="Helical" evidence="14">
    <location>
        <begin position="177"/>
        <end position="200"/>
    </location>
</feature>
<dbReference type="PANTHER" id="PTHR31201">
    <property type="entry name" value="OS01G0585100 PROTEIN"/>
    <property type="match status" value="1"/>
</dbReference>
<dbReference type="Pfam" id="PF10998">
    <property type="entry name" value="DUF2838"/>
    <property type="match status" value="1"/>
</dbReference>
<accession>A0A3B6EJN5</accession>
<dbReference type="Gramene" id="TraesCS3A03G0543700.1">
    <property type="protein sequence ID" value="TraesCS3A03G0543700.1.CDS"/>
    <property type="gene ID" value="TraesCS3A03G0543700"/>
</dbReference>
<feature type="region of interest" description="Disordered" evidence="13">
    <location>
        <begin position="312"/>
        <end position="338"/>
    </location>
</feature>
<comment type="subcellular location">
    <subcellularLocation>
        <location evidence="1">Membrane</location>
        <topology evidence="1">Multi-pass membrane protein</topology>
    </subcellularLocation>
</comment>
<evidence type="ECO:0000256" key="3">
    <source>
        <dbReference type="ARBA" id="ARBA00019082"/>
    </source>
</evidence>
<comment type="similarity">
    <text evidence="2">Belongs to the GPC1 family.</text>
</comment>
<evidence type="ECO:0000256" key="8">
    <source>
        <dbReference type="ARBA" id="ARBA00023098"/>
    </source>
</evidence>
<feature type="transmembrane region" description="Helical" evidence="14">
    <location>
        <begin position="52"/>
        <end position="72"/>
    </location>
</feature>
<evidence type="ECO:0000256" key="11">
    <source>
        <dbReference type="ARBA" id="ARBA00023264"/>
    </source>
</evidence>
<gene>
    <name evidence="15" type="primary">LOC123061360</name>
</gene>
<evidence type="ECO:0000256" key="7">
    <source>
        <dbReference type="ARBA" id="ARBA00022989"/>
    </source>
</evidence>
<dbReference type="InterPro" id="IPR021261">
    <property type="entry name" value="GPCAT"/>
</dbReference>
<keyword evidence="16" id="KW-1185">Reference proteome</keyword>
<evidence type="ECO:0000256" key="13">
    <source>
        <dbReference type="SAM" id="MobiDB-lite"/>
    </source>
</evidence>
<keyword evidence="7 14" id="KW-1133">Transmembrane helix</keyword>
<evidence type="ECO:0000256" key="5">
    <source>
        <dbReference type="ARBA" id="ARBA00022679"/>
    </source>
</evidence>
<keyword evidence="8" id="KW-0443">Lipid metabolism</keyword>
<dbReference type="Proteomes" id="UP000019116">
    <property type="component" value="Chromosome 3A"/>
</dbReference>
<evidence type="ECO:0000256" key="6">
    <source>
        <dbReference type="ARBA" id="ARBA00022692"/>
    </source>
</evidence>
<keyword evidence="6 14" id="KW-0812">Transmembrane</keyword>
<dbReference type="Gramene" id="TraesCS3A02G209900.2">
    <property type="protein sequence ID" value="TraesCS3A02G209900.2"/>
    <property type="gene ID" value="TraesCS3A02G209900"/>
</dbReference>
<dbReference type="AlphaFoldDB" id="A0A3B6EJN5"/>
<dbReference type="Gramene" id="TraesRN3A0100556300.1">
    <property type="protein sequence ID" value="TraesRN3A0100556300.1"/>
    <property type="gene ID" value="TraesRN3A0100556300"/>
</dbReference>
<keyword evidence="5" id="KW-0808">Transferase</keyword>
<proteinExistence type="inferred from homology"/>
<organism evidence="15">
    <name type="scientific">Triticum aestivum</name>
    <name type="common">Wheat</name>
    <dbReference type="NCBI Taxonomy" id="4565"/>
    <lineage>
        <taxon>Eukaryota</taxon>
        <taxon>Viridiplantae</taxon>
        <taxon>Streptophyta</taxon>
        <taxon>Embryophyta</taxon>
        <taxon>Tracheophyta</taxon>
        <taxon>Spermatophyta</taxon>
        <taxon>Magnoliopsida</taxon>
        <taxon>Liliopsida</taxon>
        <taxon>Poales</taxon>
        <taxon>Poaceae</taxon>
        <taxon>BOP clade</taxon>
        <taxon>Pooideae</taxon>
        <taxon>Triticodae</taxon>
        <taxon>Triticeae</taxon>
        <taxon>Triticinae</taxon>
        <taxon>Triticum</taxon>
    </lineage>
</organism>
<sequence>MASSEVVEDEASAAAMLANGAADVRRRRDQAKAMLSKQAVKIATKAEEHERFIFKVTHLMGVLGFGTFCYLLGARPQDVPYVYCLFYVIFVPLRWIYYRYKKWHYYLLGPLAWALIVWRCSLVFSSFDKLVSVLIHLLPGIVLFTIRWWNPQTFAAMHPEGRAARVTWPYVEDKSYLWTWLFVVPLAAYTLWQLMYFLIVNVLRRQRLLRDPEVMTSYRELSKKAQKANNIWWRLSGLLGDKNRPLMYILLQALFTVATLAFTVPIFLSYRLHGIFQVLKVCAATWNGGSFILEVMPRQVVQKEKKRLEMKPIEQANLKEHMDDPSGNHQHASEEPSQ</sequence>
<evidence type="ECO:0000313" key="15">
    <source>
        <dbReference type="EnsemblPlants" id="TraesCS3A02G209900.2"/>
    </source>
</evidence>
<evidence type="ECO:0000256" key="1">
    <source>
        <dbReference type="ARBA" id="ARBA00004141"/>
    </source>
</evidence>
<keyword evidence="9 14" id="KW-0472">Membrane</keyword>
<dbReference type="PANTHER" id="PTHR31201:SF1">
    <property type="entry name" value="GLYCEROPHOSPHOCHOLINE ACYLTRANSFERASE 1"/>
    <property type="match status" value="1"/>
</dbReference>
<evidence type="ECO:0000256" key="10">
    <source>
        <dbReference type="ARBA" id="ARBA00023209"/>
    </source>
</evidence>
<dbReference type="OrthoDB" id="406287at2759"/>
<feature type="transmembrane region" description="Helical" evidence="14">
    <location>
        <begin position="103"/>
        <end position="124"/>
    </location>
</feature>
<evidence type="ECO:0000256" key="2">
    <source>
        <dbReference type="ARBA" id="ARBA00006675"/>
    </source>
</evidence>
<dbReference type="GO" id="GO:0016746">
    <property type="term" value="F:acyltransferase activity"/>
    <property type="evidence" value="ECO:0007669"/>
    <property type="project" value="UniProtKB-KW"/>
</dbReference>
<dbReference type="GO" id="GO:0016020">
    <property type="term" value="C:membrane"/>
    <property type="evidence" value="ECO:0007669"/>
    <property type="project" value="UniProtKB-SubCell"/>
</dbReference>
<evidence type="ECO:0000256" key="14">
    <source>
        <dbReference type="SAM" id="Phobius"/>
    </source>
</evidence>
<keyword evidence="10" id="KW-0594">Phospholipid biosynthesis</keyword>
<evidence type="ECO:0000256" key="9">
    <source>
        <dbReference type="ARBA" id="ARBA00023136"/>
    </source>
</evidence>
<dbReference type="GO" id="GO:0008654">
    <property type="term" value="P:phospholipid biosynthetic process"/>
    <property type="evidence" value="ECO:0007669"/>
    <property type="project" value="UniProtKB-KW"/>
</dbReference>
<protein>
    <recommendedName>
        <fullName evidence="3">Glycerophosphocholine acyltransferase 1</fullName>
    </recommendedName>
</protein>
<evidence type="ECO:0000313" key="16">
    <source>
        <dbReference type="Proteomes" id="UP000019116"/>
    </source>
</evidence>
<keyword evidence="12" id="KW-0012">Acyltransferase</keyword>
<reference evidence="15" key="1">
    <citation type="submission" date="2018-08" db="EMBL/GenBank/DDBJ databases">
        <authorList>
            <person name="Rossello M."/>
        </authorList>
    </citation>
    <scope>NUCLEOTIDE SEQUENCE [LARGE SCALE GENOMIC DNA]</scope>
    <source>
        <strain evidence="15">cv. Chinese Spring</strain>
    </source>
</reference>
<dbReference type="EnsemblPlants" id="TraesCS3A02G209900.2">
    <property type="protein sequence ID" value="TraesCS3A02G209900.2"/>
    <property type="gene ID" value="TraesCS3A02G209900"/>
</dbReference>
<keyword evidence="11" id="KW-1208">Phospholipid metabolism</keyword>
<keyword evidence="4" id="KW-0444">Lipid biosynthesis</keyword>